<dbReference type="GeneID" id="77936829"/>
<sequence length="131" mass="15052">MNSFGRKTVNGKSAFDELVRTLDAVRPAIAEMLTRKAYHKDYGIFDHDSPEADPLDLVRMHPKENVVEGGPERTWIRKFVNYKINDIYGLSLLEFFELPFNDCLFMIELAESKAIQSTSQARQIEKDLGLK</sequence>
<proteinExistence type="predicted"/>
<dbReference type="KEGG" id="vg:77936829"/>
<evidence type="ECO:0000313" key="2">
    <source>
        <dbReference type="Proteomes" id="UP000322144"/>
    </source>
</evidence>
<dbReference type="EMBL" id="MN103543">
    <property type="protein sequence ID" value="QEM41808.1"/>
    <property type="molecule type" value="Genomic_DNA"/>
</dbReference>
<accession>A0A5C1K6Q0</accession>
<dbReference type="Proteomes" id="UP000322144">
    <property type="component" value="Segment"/>
</dbReference>
<name>A0A5C1K6Q0_9CAUD</name>
<reference evidence="1 2" key="1">
    <citation type="submission" date="2019-06" db="EMBL/GenBank/DDBJ databases">
        <title>A distant relative of Phikzvirus genus phages from a therapeutic phage collection.</title>
        <authorList>
            <person name="Hejnowicz M.S."/>
            <person name="Dabrowski K."/>
            <person name="Gawor J."/>
            <person name="Weber-Dabrowska B."/>
            <person name="Gromadka R."/>
            <person name="Lobocka M.B."/>
        </authorList>
    </citation>
    <scope>NUCLEOTIDE SEQUENCE [LARGE SCALE GENOMIC DNA]</scope>
</reference>
<evidence type="ECO:0000313" key="1">
    <source>
        <dbReference type="EMBL" id="QEM41808.1"/>
    </source>
</evidence>
<keyword evidence="2" id="KW-1185">Reference proteome</keyword>
<organism evidence="1 2">
    <name type="scientific">Pseudomonas phage vB_PaeM_PS119XW</name>
    <dbReference type="NCBI Taxonomy" id="2601632"/>
    <lineage>
        <taxon>Viruses</taxon>
        <taxon>Duplodnaviria</taxon>
        <taxon>Heunggongvirae</taxon>
        <taxon>Uroviricota</taxon>
        <taxon>Caudoviricetes</taxon>
        <taxon>Chimalliviridae</taxon>
        <taxon>Pawinskivirus</taxon>
        <taxon>Pawinskivirus PS119XW</taxon>
    </lineage>
</organism>
<protein>
    <submittedName>
        <fullName evidence="1">Uncharacterized protein</fullName>
    </submittedName>
</protein>
<dbReference type="RefSeq" id="YP_010660819.1">
    <property type="nucleotide sequence ID" value="NC_070882.1"/>
</dbReference>